<gene>
    <name evidence="8" type="ORF">FB388_0323</name>
</gene>
<feature type="domain" description="Major facilitator superfamily (MFS) profile" evidence="7">
    <location>
        <begin position="14"/>
        <end position="463"/>
    </location>
</feature>
<evidence type="ECO:0000256" key="3">
    <source>
        <dbReference type="ARBA" id="ARBA00022692"/>
    </source>
</evidence>
<dbReference type="Gene3D" id="1.20.1720.10">
    <property type="entry name" value="Multidrug resistance protein D"/>
    <property type="match status" value="1"/>
</dbReference>
<evidence type="ECO:0000256" key="4">
    <source>
        <dbReference type="ARBA" id="ARBA00022989"/>
    </source>
</evidence>
<accession>A0A543GAI7</accession>
<dbReference type="InterPro" id="IPR020846">
    <property type="entry name" value="MFS_dom"/>
</dbReference>
<evidence type="ECO:0000256" key="1">
    <source>
        <dbReference type="ARBA" id="ARBA00004651"/>
    </source>
</evidence>
<reference evidence="8 9" key="1">
    <citation type="submission" date="2019-06" db="EMBL/GenBank/DDBJ databases">
        <title>Sequencing the genomes of 1000 actinobacteria strains.</title>
        <authorList>
            <person name="Klenk H.-P."/>
        </authorList>
    </citation>
    <scope>NUCLEOTIDE SEQUENCE [LARGE SCALE GENOMIC DNA]</scope>
    <source>
        <strain evidence="8 9">DSM 45511</strain>
    </source>
</reference>
<dbReference type="GO" id="GO:0022857">
    <property type="term" value="F:transmembrane transporter activity"/>
    <property type="evidence" value="ECO:0007669"/>
    <property type="project" value="InterPro"/>
</dbReference>
<dbReference type="InterPro" id="IPR011701">
    <property type="entry name" value="MFS"/>
</dbReference>
<evidence type="ECO:0000313" key="9">
    <source>
        <dbReference type="Proteomes" id="UP000319818"/>
    </source>
</evidence>
<dbReference type="EMBL" id="VFPH01000001">
    <property type="protein sequence ID" value="TQM42984.1"/>
    <property type="molecule type" value="Genomic_DNA"/>
</dbReference>
<feature type="transmembrane region" description="Helical" evidence="6">
    <location>
        <begin position="271"/>
        <end position="292"/>
    </location>
</feature>
<feature type="transmembrane region" description="Helical" evidence="6">
    <location>
        <begin position="199"/>
        <end position="219"/>
    </location>
</feature>
<dbReference type="Pfam" id="PF07690">
    <property type="entry name" value="MFS_1"/>
    <property type="match status" value="1"/>
</dbReference>
<feature type="transmembrane region" description="Helical" evidence="6">
    <location>
        <begin position="138"/>
        <end position="156"/>
    </location>
</feature>
<keyword evidence="4 6" id="KW-1133">Transmembrane helix</keyword>
<feature type="transmembrane region" description="Helical" evidence="6">
    <location>
        <begin position="390"/>
        <end position="414"/>
    </location>
</feature>
<feature type="transmembrane region" description="Helical" evidence="6">
    <location>
        <begin position="361"/>
        <end position="383"/>
    </location>
</feature>
<organism evidence="8 9">
    <name type="scientific">Pseudonocardia cypriaca</name>
    <dbReference type="NCBI Taxonomy" id="882449"/>
    <lineage>
        <taxon>Bacteria</taxon>
        <taxon>Bacillati</taxon>
        <taxon>Actinomycetota</taxon>
        <taxon>Actinomycetes</taxon>
        <taxon>Pseudonocardiales</taxon>
        <taxon>Pseudonocardiaceae</taxon>
        <taxon>Pseudonocardia</taxon>
    </lineage>
</organism>
<dbReference type="AlphaFoldDB" id="A0A543GAI7"/>
<keyword evidence="5 6" id="KW-0472">Membrane</keyword>
<keyword evidence="2" id="KW-0813">Transport</keyword>
<proteinExistence type="predicted"/>
<feature type="transmembrane region" description="Helical" evidence="6">
    <location>
        <begin position="333"/>
        <end position="355"/>
    </location>
</feature>
<evidence type="ECO:0000256" key="6">
    <source>
        <dbReference type="SAM" id="Phobius"/>
    </source>
</evidence>
<dbReference type="PANTHER" id="PTHR42718">
    <property type="entry name" value="MAJOR FACILITATOR SUPERFAMILY MULTIDRUG TRANSPORTER MFSC"/>
    <property type="match status" value="1"/>
</dbReference>
<feature type="transmembrane region" description="Helical" evidence="6">
    <location>
        <begin position="52"/>
        <end position="68"/>
    </location>
</feature>
<dbReference type="PROSITE" id="PS50850">
    <property type="entry name" value="MFS"/>
    <property type="match status" value="1"/>
</dbReference>
<dbReference type="OrthoDB" id="4484751at2"/>
<dbReference type="Proteomes" id="UP000319818">
    <property type="component" value="Unassembled WGS sequence"/>
</dbReference>
<evidence type="ECO:0000259" key="7">
    <source>
        <dbReference type="PROSITE" id="PS50850"/>
    </source>
</evidence>
<dbReference type="PRINTS" id="PR01036">
    <property type="entry name" value="TCRTETB"/>
</dbReference>
<comment type="subcellular location">
    <subcellularLocation>
        <location evidence="1">Cell membrane</location>
        <topology evidence="1">Multi-pass membrane protein</topology>
    </subcellularLocation>
</comment>
<feature type="transmembrane region" description="Helical" evidence="6">
    <location>
        <begin position="168"/>
        <end position="187"/>
    </location>
</feature>
<feature type="transmembrane region" description="Helical" evidence="6">
    <location>
        <begin position="298"/>
        <end position="321"/>
    </location>
</feature>
<evidence type="ECO:0000313" key="8">
    <source>
        <dbReference type="EMBL" id="TQM42984.1"/>
    </source>
</evidence>
<dbReference type="SUPFAM" id="SSF103473">
    <property type="entry name" value="MFS general substrate transporter"/>
    <property type="match status" value="1"/>
</dbReference>
<dbReference type="Gene3D" id="1.20.1250.20">
    <property type="entry name" value="MFS general substrate transporter like domains"/>
    <property type="match status" value="1"/>
</dbReference>
<protein>
    <submittedName>
        <fullName evidence="8">DHA2 family metal-tetracycline-proton antiporter-like MFS transporter</fullName>
    </submittedName>
</protein>
<feature type="transmembrane region" description="Helical" evidence="6">
    <location>
        <begin position="434"/>
        <end position="456"/>
    </location>
</feature>
<feature type="transmembrane region" description="Helical" evidence="6">
    <location>
        <begin position="80"/>
        <end position="99"/>
    </location>
</feature>
<feature type="transmembrane region" description="Helical" evidence="6">
    <location>
        <begin position="231"/>
        <end position="250"/>
    </location>
</feature>
<dbReference type="InterPro" id="IPR036259">
    <property type="entry name" value="MFS_trans_sf"/>
</dbReference>
<name>A0A543GAI7_9PSEU</name>
<feature type="transmembrane region" description="Helical" evidence="6">
    <location>
        <begin position="105"/>
        <end position="126"/>
    </location>
</feature>
<evidence type="ECO:0000256" key="2">
    <source>
        <dbReference type="ARBA" id="ARBA00022448"/>
    </source>
</evidence>
<dbReference type="PANTHER" id="PTHR42718:SF9">
    <property type="entry name" value="MAJOR FACILITATOR SUPERFAMILY MULTIDRUG TRANSPORTER MFSC"/>
    <property type="match status" value="1"/>
</dbReference>
<keyword evidence="3 6" id="KW-0812">Transmembrane</keyword>
<dbReference type="GO" id="GO:0005886">
    <property type="term" value="C:plasma membrane"/>
    <property type="evidence" value="ECO:0007669"/>
    <property type="project" value="UniProtKB-SubCell"/>
</dbReference>
<dbReference type="RefSeq" id="WP_142095866.1">
    <property type="nucleotide sequence ID" value="NZ_VFPH01000001.1"/>
</dbReference>
<sequence length="464" mass="46292">MTSTTGRTGSGLTLLAVLTPALLATVVASDMVNLMLPAIGAQFGASEAELAWVVTGFLLVFSIGIPLYGRISDRVSLRRLFAFALLVYAAGSLVCALAPNLPVLVLGRIGTGVGAAAIPVLSIIAVTRLLPADRRGTGIGVVSAAAGVGTAAGPALGGGIGQLFGWPALFWLMLAVALVLLPAAWRVLPDELPAGARRFDLLGGILMGLGAGLLLFGITQVQVAGVTAPSSWGSLAVAVGALALFGWRTARVAQPFVPPALFANRVFRTSVGVAFLAMVVNLGALVFVPLLLVDVNGLAPGAGALVMIPAGVGVAVLSPLVGRTADRVGARPLVLIGLTAMLLFALFLSSVTGVAPAGVGVLGLSLGFLLVLTPIISAAASALPPDQVGVGLGILQGAQFLGAGTGPALFGVLVSAREQSAAAAVNPLYVGHAGAAFSDAFLAMAVVAAFALVVAFRMRPASAS</sequence>
<keyword evidence="9" id="KW-1185">Reference proteome</keyword>
<comment type="caution">
    <text evidence="8">The sequence shown here is derived from an EMBL/GenBank/DDBJ whole genome shotgun (WGS) entry which is preliminary data.</text>
</comment>
<evidence type="ECO:0000256" key="5">
    <source>
        <dbReference type="ARBA" id="ARBA00023136"/>
    </source>
</evidence>